<dbReference type="AlphaFoldDB" id="A0A6L9MDU9"/>
<dbReference type="GO" id="GO:0030313">
    <property type="term" value="C:cell envelope"/>
    <property type="evidence" value="ECO:0007669"/>
    <property type="project" value="UniProtKB-SubCell"/>
</dbReference>
<dbReference type="CDD" id="cd14659">
    <property type="entry name" value="Imelysin-like_IPPA"/>
    <property type="match status" value="1"/>
</dbReference>
<name>A0A6L9MDU9_9HYPH</name>
<gene>
    <name evidence="5" type="ORF">GTW51_03850</name>
</gene>
<evidence type="ECO:0000256" key="2">
    <source>
        <dbReference type="ARBA" id="ARBA00022729"/>
    </source>
</evidence>
<feature type="chain" id="PRO_5027023270" evidence="3">
    <location>
        <begin position="25"/>
        <end position="370"/>
    </location>
</feature>
<feature type="domain" description="Imelysin-like" evidence="4">
    <location>
        <begin position="51"/>
        <end position="337"/>
    </location>
</feature>
<protein>
    <submittedName>
        <fullName evidence="5">Peptidase M75, Imelysin</fullName>
    </submittedName>
</protein>
<evidence type="ECO:0000256" key="3">
    <source>
        <dbReference type="SAM" id="SignalP"/>
    </source>
</evidence>
<dbReference type="Gene3D" id="1.20.1420.20">
    <property type="entry name" value="M75 peptidase, HXXE motif"/>
    <property type="match status" value="1"/>
</dbReference>
<evidence type="ECO:0000313" key="5">
    <source>
        <dbReference type="EMBL" id="NDV85831.1"/>
    </source>
</evidence>
<organism evidence="5 6">
    <name type="scientific">Aurantimonas aggregata</name>
    <dbReference type="NCBI Taxonomy" id="2047720"/>
    <lineage>
        <taxon>Bacteria</taxon>
        <taxon>Pseudomonadati</taxon>
        <taxon>Pseudomonadota</taxon>
        <taxon>Alphaproteobacteria</taxon>
        <taxon>Hyphomicrobiales</taxon>
        <taxon>Aurantimonadaceae</taxon>
        <taxon>Aurantimonas</taxon>
    </lineage>
</organism>
<evidence type="ECO:0000259" key="4">
    <source>
        <dbReference type="Pfam" id="PF09375"/>
    </source>
</evidence>
<accession>A0A6L9MDU9</accession>
<dbReference type="EMBL" id="JAAAMJ010000001">
    <property type="protein sequence ID" value="NDV85831.1"/>
    <property type="molecule type" value="Genomic_DNA"/>
</dbReference>
<dbReference type="RefSeq" id="WP_163042525.1">
    <property type="nucleotide sequence ID" value="NZ_JAAAMJ010000001.1"/>
</dbReference>
<dbReference type="InterPro" id="IPR034984">
    <property type="entry name" value="Imelysin-like_IPPA"/>
</dbReference>
<proteinExistence type="predicted"/>
<dbReference type="Pfam" id="PF09375">
    <property type="entry name" value="Peptidase_M75"/>
    <property type="match status" value="1"/>
</dbReference>
<keyword evidence="2 3" id="KW-0732">Signal</keyword>
<evidence type="ECO:0000313" key="6">
    <source>
        <dbReference type="Proteomes" id="UP000476332"/>
    </source>
</evidence>
<sequence>MRTHIKRLAALGLALCFAAGPAAGQEAGPVTGTADPAASLTVVRNAIDGFIRPGYAAFRQQADATASAMATLCDTPGTESRQAAEERFGDLVRAWSLIELVRFGPVVEENRLEKILFFPDRRGIALRQVQAILGTEDPTATSADSLADKSVAVQGLGALEFVLYGTDAETLSTQDGAFRCTYGRAIAQNLASIAASIDAAWADETGIAARLTAPAPENTAYRSPTDSLQAIVGTFVHGLEASRDLRLNPAVGGSAAEAKPNLFLFRRSGLTLDSLQGNFDGLRDLFATSGLAKLLPAPQAYMGVSIDFEFANADRTLAGLSEPLTDAVASPQRQALTYLQIVTGSLQDLFDAQLSPALGLSSGFSSLDGD</sequence>
<evidence type="ECO:0000256" key="1">
    <source>
        <dbReference type="ARBA" id="ARBA00004196"/>
    </source>
</evidence>
<dbReference type="InterPro" id="IPR038352">
    <property type="entry name" value="Imelysin_sf"/>
</dbReference>
<feature type="signal peptide" evidence="3">
    <location>
        <begin position="1"/>
        <end position="24"/>
    </location>
</feature>
<keyword evidence="6" id="KW-1185">Reference proteome</keyword>
<reference evidence="5 6" key="1">
    <citation type="submission" date="2020-01" db="EMBL/GenBank/DDBJ databases">
        <title>Genomes of bacteria type strains.</title>
        <authorList>
            <person name="Chen J."/>
            <person name="Zhu S."/>
            <person name="Chen J."/>
        </authorList>
    </citation>
    <scope>NUCLEOTIDE SEQUENCE [LARGE SCALE GENOMIC DNA]</scope>
    <source>
        <strain evidence="5 6">KCTC 52919</strain>
    </source>
</reference>
<dbReference type="InterPro" id="IPR018976">
    <property type="entry name" value="Imelysin-like"/>
</dbReference>
<comment type="caution">
    <text evidence="5">The sequence shown here is derived from an EMBL/GenBank/DDBJ whole genome shotgun (WGS) entry which is preliminary data.</text>
</comment>
<comment type="subcellular location">
    <subcellularLocation>
        <location evidence="1">Cell envelope</location>
    </subcellularLocation>
</comment>
<dbReference type="Proteomes" id="UP000476332">
    <property type="component" value="Unassembled WGS sequence"/>
</dbReference>